<dbReference type="PANTHER" id="PTHR11785">
    <property type="entry name" value="AMINO ACID TRANSPORTER"/>
    <property type="match status" value="1"/>
</dbReference>
<feature type="transmembrane region" description="Helical" evidence="5">
    <location>
        <begin position="209"/>
        <end position="230"/>
    </location>
</feature>
<organism evidence="6 7">
    <name type="scientific">Ancylobacter aquaticus</name>
    <dbReference type="NCBI Taxonomy" id="100"/>
    <lineage>
        <taxon>Bacteria</taxon>
        <taxon>Pseudomonadati</taxon>
        <taxon>Pseudomonadota</taxon>
        <taxon>Alphaproteobacteria</taxon>
        <taxon>Hyphomicrobiales</taxon>
        <taxon>Xanthobacteraceae</taxon>
        <taxon>Ancylobacter</taxon>
    </lineage>
</organism>
<reference evidence="6 7" key="1">
    <citation type="submission" date="2019-03" db="EMBL/GenBank/DDBJ databases">
        <title>Genomic Encyclopedia of Type Strains, Phase IV (KMG-IV): sequencing the most valuable type-strain genomes for metagenomic binning, comparative biology and taxonomic classification.</title>
        <authorList>
            <person name="Goeker M."/>
        </authorList>
    </citation>
    <scope>NUCLEOTIDE SEQUENCE [LARGE SCALE GENOMIC DNA]</scope>
    <source>
        <strain evidence="6 7">DSM 101</strain>
    </source>
</reference>
<dbReference type="InterPro" id="IPR002293">
    <property type="entry name" value="AA/rel_permease1"/>
</dbReference>
<feature type="transmembrane region" description="Helical" evidence="5">
    <location>
        <begin position="378"/>
        <end position="398"/>
    </location>
</feature>
<comment type="subcellular location">
    <subcellularLocation>
        <location evidence="1">Membrane</location>
        <topology evidence="1">Multi-pass membrane protein</topology>
    </subcellularLocation>
</comment>
<comment type="caution">
    <text evidence="6">The sequence shown here is derived from an EMBL/GenBank/DDBJ whole genome shotgun (WGS) entry which is preliminary data.</text>
</comment>
<evidence type="ECO:0000256" key="2">
    <source>
        <dbReference type="ARBA" id="ARBA00022692"/>
    </source>
</evidence>
<dbReference type="Pfam" id="PF13520">
    <property type="entry name" value="AA_permease_2"/>
    <property type="match status" value="1"/>
</dbReference>
<dbReference type="OrthoDB" id="9762947at2"/>
<feature type="transmembrane region" description="Helical" evidence="5">
    <location>
        <begin position="146"/>
        <end position="165"/>
    </location>
</feature>
<dbReference type="AlphaFoldDB" id="A0A4R1I8P7"/>
<name>A0A4R1I8P7_ANCAQ</name>
<dbReference type="Proteomes" id="UP000295030">
    <property type="component" value="Unassembled WGS sequence"/>
</dbReference>
<feature type="transmembrane region" description="Helical" evidence="5">
    <location>
        <begin position="34"/>
        <end position="53"/>
    </location>
</feature>
<gene>
    <name evidence="6" type="ORF">EV667_0604</name>
</gene>
<feature type="transmembrane region" description="Helical" evidence="5">
    <location>
        <begin position="109"/>
        <end position="134"/>
    </location>
</feature>
<dbReference type="Gene3D" id="1.20.1740.10">
    <property type="entry name" value="Amino acid/polyamine transporter I"/>
    <property type="match status" value="1"/>
</dbReference>
<proteinExistence type="predicted"/>
<evidence type="ECO:0000256" key="5">
    <source>
        <dbReference type="SAM" id="Phobius"/>
    </source>
</evidence>
<dbReference type="EMBL" id="SMFY01000001">
    <property type="protein sequence ID" value="TCK30513.1"/>
    <property type="molecule type" value="Genomic_DNA"/>
</dbReference>
<protein>
    <submittedName>
        <fullName evidence="6">Amino acid/polyamine/organocation transporter (APC superfamily)</fullName>
    </submittedName>
</protein>
<feature type="transmembrane region" description="Helical" evidence="5">
    <location>
        <begin position="65"/>
        <end position="88"/>
    </location>
</feature>
<keyword evidence="4 5" id="KW-0472">Membrane</keyword>
<keyword evidence="2 5" id="KW-0812">Transmembrane</keyword>
<feature type="transmembrane region" description="Helical" evidence="5">
    <location>
        <begin position="435"/>
        <end position="457"/>
    </location>
</feature>
<accession>A0A4R1I8P7</accession>
<feature type="transmembrane region" description="Helical" evidence="5">
    <location>
        <begin position="346"/>
        <end position="366"/>
    </location>
</feature>
<dbReference type="PIRSF" id="PIRSF006060">
    <property type="entry name" value="AA_transporter"/>
    <property type="match status" value="1"/>
</dbReference>
<dbReference type="PANTHER" id="PTHR11785:SF512">
    <property type="entry name" value="SOBREMESA, ISOFORM B"/>
    <property type="match status" value="1"/>
</dbReference>
<sequence>MKPIAIARDSVAAADPASAAQGAPQGTPKASLSALDGIAMLVGIVVGIGIFRTPQIVALNVSSEWAFVGFWLIGGAVTLVGAFVYAELGSAYPHAGGEYHYLRRALGRHVALLFAWARLTVIQTGAIAAVAFVFGDYAQGVLPLGPWGPALYAAGAIMVFTAINLTSSRQSRTLQLVFTILTILAVLAIAGFGLALGSAPTPAPAATDAGSASGAFGLAMVLILLTYGGWNEVAYLSGEMKDVRRNMPRVLVISVAVITGLYFLINLAYLNVLGLDGLRASDVVAADTLHQLFGPGASLAVALLVCFAALSTMNATIFTGARLYYSLGRELPLLGRIGLWEERSNMPVNAILAQSAIALALVVFGASTRVGFQAMVEYTAPVFWFFLRLVGVSFFLLRQRESGRTDRFRAPLYPLTPALFCLTCAYLLYASIAYTGYGALVGVGVLLAGVPFIRLGATAKAA</sequence>
<dbReference type="RefSeq" id="WP_131833837.1">
    <property type="nucleotide sequence ID" value="NZ_SMFY01000001.1"/>
</dbReference>
<feature type="transmembrane region" description="Helical" evidence="5">
    <location>
        <begin position="250"/>
        <end position="272"/>
    </location>
</feature>
<evidence type="ECO:0000313" key="7">
    <source>
        <dbReference type="Proteomes" id="UP000295030"/>
    </source>
</evidence>
<feature type="transmembrane region" description="Helical" evidence="5">
    <location>
        <begin position="177"/>
        <end position="197"/>
    </location>
</feature>
<keyword evidence="3 5" id="KW-1133">Transmembrane helix</keyword>
<feature type="transmembrane region" description="Helical" evidence="5">
    <location>
        <begin position="292"/>
        <end position="325"/>
    </location>
</feature>
<feature type="transmembrane region" description="Helical" evidence="5">
    <location>
        <begin position="410"/>
        <end position="429"/>
    </location>
</feature>
<dbReference type="InterPro" id="IPR050598">
    <property type="entry name" value="AminoAcid_Transporter"/>
</dbReference>
<evidence type="ECO:0000313" key="6">
    <source>
        <dbReference type="EMBL" id="TCK30513.1"/>
    </source>
</evidence>
<evidence type="ECO:0000256" key="4">
    <source>
        <dbReference type="ARBA" id="ARBA00023136"/>
    </source>
</evidence>
<keyword evidence="7" id="KW-1185">Reference proteome</keyword>
<dbReference type="GO" id="GO:0016020">
    <property type="term" value="C:membrane"/>
    <property type="evidence" value="ECO:0007669"/>
    <property type="project" value="UniProtKB-SubCell"/>
</dbReference>
<evidence type="ECO:0000256" key="1">
    <source>
        <dbReference type="ARBA" id="ARBA00004141"/>
    </source>
</evidence>
<dbReference type="GO" id="GO:0015179">
    <property type="term" value="F:L-amino acid transmembrane transporter activity"/>
    <property type="evidence" value="ECO:0007669"/>
    <property type="project" value="TreeGrafter"/>
</dbReference>
<evidence type="ECO:0000256" key="3">
    <source>
        <dbReference type="ARBA" id="ARBA00022989"/>
    </source>
</evidence>